<dbReference type="PANTHER" id="PTHR33664">
    <property type="entry name" value="RCG26366"/>
    <property type="match status" value="1"/>
</dbReference>
<evidence type="ECO:0000259" key="5">
    <source>
        <dbReference type="Pfam" id="PF25204"/>
    </source>
</evidence>
<feature type="domain" description="DAAF9 PH" evidence="6">
    <location>
        <begin position="621"/>
        <end position="699"/>
    </location>
</feature>
<feature type="region of interest" description="Disordered" evidence="1">
    <location>
        <begin position="1"/>
        <end position="24"/>
    </location>
</feature>
<feature type="domain" description="DAAF9 pita-bread-like" evidence="4">
    <location>
        <begin position="369"/>
        <end position="514"/>
    </location>
</feature>
<keyword evidence="8" id="KW-1185">Reference proteome</keyword>
<feature type="non-terminal residue" evidence="7">
    <location>
        <position position="1"/>
    </location>
</feature>
<comment type="caution">
    <text evidence="7">The sequence shown here is derived from an EMBL/GenBank/DDBJ whole genome shotgun (WGS) entry which is preliminary data.</text>
</comment>
<reference evidence="7 8" key="1">
    <citation type="journal article" date="2019" name="PLoS ONE">
        <title>Genomic analyses reveal an absence of contemporary introgressive admixture between fin whales and blue whales, despite known hybrids.</title>
        <authorList>
            <person name="Westbury M.V."/>
            <person name="Petersen B."/>
            <person name="Lorenzen E.D."/>
        </authorList>
    </citation>
    <scope>NUCLEOTIDE SEQUENCE [LARGE SCALE GENOMIC DNA]</scope>
    <source>
        <strain evidence="7">FinWhale-01</strain>
    </source>
</reference>
<dbReference type="Pfam" id="PF25204">
    <property type="entry name" value="DAAF9_2"/>
    <property type="match status" value="1"/>
</dbReference>
<feature type="compositionally biased region" description="Basic and acidic residues" evidence="1">
    <location>
        <begin position="11"/>
        <end position="24"/>
    </location>
</feature>
<dbReference type="Pfam" id="PF26246">
    <property type="entry name" value="PH_DAAF9"/>
    <property type="match status" value="2"/>
</dbReference>
<sequence length="1266" mass="142987">VRKQQQGTGLGDRDTKAEHQGGSDLRARDLLRQQKALLEAELLNKANTIYRSDNCRCLKKTQNTEQDYDLVCLKICSRLRQVQSILTQSSKSQPDGILCILGIDSRYNEGCRELANYLLFGLYNQNTSDFEKTGFSEEVLDDVIILIKSDSVHLYCNPINYRYLLPYVAHWRNLHFHCMTENEYEDEEAAEEFKIASFVDMVRDCSRIGIPYSSQGHLQIFDMFVVEKWPIVQAFALEGIGGDGFFTMKYELQDVSLNLWNVYSKMDPMSLESLLSETQTKPHKVKHSGIAQGIGQSQARKAQTHTGVHSLRCDLPEASDMHYGCLRDRADKCQEIKDLVAFERQWTNFFANFDTEIPFLLELSESQAGHLVRSTGPSGSFAKHMHPGLTQQQPHNVAKVIKHTQDTLEKTTIKGDDDKLPKKTEQMLLSQVYAAVIEAVLAAIVCYAKTSSLTKAKEVAEQTFGSGLNSFELMQFKAALRSKMAFHIHAVNNQGRLVPLDSEDSLYFVKTTLVQCSGRCFALEKICSELEPKPKNEWMSMWTHWDVTLVMACMTIYDIPDLLGGSGCLGSVVFSESFLTSQILVKEKDGTVTTETSFIILTAAIPRFCSWLVSVIHQVEDIEAKFSEKTQQSVMGDECFLGTFLTRGEGAYLYSSNPQSWPEEGKVHFFSGGLLFSDRHHGNIIISKDHMNSVLFYDGVFSPWQQQANSGLSLKVIQEDGLSVEQKRLHSSAQKLFSVLSHSAGEKRSPLKLLSAELPELDGFLQRFAVSSISREPVMRTHLPVLLQQAELNPTHRVENDKVIISIVTGLPGCHASELCAFLVTLHKEYGRWMVYRQVMDSSECFHAAHFQRYLSSALEAQQNRSARQSAYIRKKTRLLVVLQGYTDVIDVVQALQIHPDSNVKSSFTIGAITVCVEPLSCYMEHRFLFPKCLDQCSQGLVSNVVFTSHTTEQRHPLLIQLQSLIRAANPSAAFILAENGIVTRNEDIELILSENSFSSPQMLRSRYLMYEGKFDVGSVFPLMVQICVWFGRPLEKTRFVAKCKAIQSSIKPSPFSGNIYHILGKVKFSDSERTMEVCHNTLANSLSIVPVLEGPTPPPDSRSTPQGSSGQQECYLVFIGCSLKEESVKDWLRQSAKQKPQRKALKTRGMLTQQEIRNIHVKRHLDPLPAGYFYNGTQFYIKKASQVPSVQGEHSLPQCPLLHLSTYSSGLAAPSAPRLRAFFLNEVPVMDQFMNDYVEEANREIEKYNRELEQQEYHDLFEQKP</sequence>
<feature type="domain" description="DAAF9" evidence="5">
    <location>
        <begin position="805"/>
        <end position="1013"/>
    </location>
</feature>
<dbReference type="OrthoDB" id="72033at2759"/>
<dbReference type="Pfam" id="PF23281">
    <property type="entry name" value="DAAF9_N"/>
    <property type="match status" value="1"/>
</dbReference>
<accession>A0A643BU06</accession>
<name>A0A643BU06_BALPH</name>
<dbReference type="InterPro" id="IPR040342">
    <property type="entry name" value="DNAAF9"/>
</dbReference>
<dbReference type="Pfam" id="PF23319">
    <property type="entry name" value="CobW_C_DAAF9"/>
    <property type="match status" value="1"/>
</dbReference>
<dbReference type="Proteomes" id="UP000437017">
    <property type="component" value="Unassembled WGS sequence"/>
</dbReference>
<evidence type="ECO:0000256" key="1">
    <source>
        <dbReference type="SAM" id="MobiDB-lite"/>
    </source>
</evidence>
<gene>
    <name evidence="7" type="ORF">E2I00_018341</name>
</gene>
<proteinExistence type="predicted"/>
<dbReference type="Pfam" id="PF25203">
    <property type="entry name" value="PB_DAAF9"/>
    <property type="match status" value="2"/>
</dbReference>
<organism evidence="7 8">
    <name type="scientific">Balaenoptera physalus</name>
    <name type="common">Fin whale</name>
    <name type="synonym">Balaena physalus</name>
    <dbReference type="NCBI Taxonomy" id="9770"/>
    <lineage>
        <taxon>Eukaryota</taxon>
        <taxon>Metazoa</taxon>
        <taxon>Chordata</taxon>
        <taxon>Craniata</taxon>
        <taxon>Vertebrata</taxon>
        <taxon>Euteleostomi</taxon>
        <taxon>Mammalia</taxon>
        <taxon>Eutheria</taxon>
        <taxon>Laurasiatheria</taxon>
        <taxon>Artiodactyla</taxon>
        <taxon>Whippomorpha</taxon>
        <taxon>Cetacea</taxon>
        <taxon>Mysticeti</taxon>
        <taxon>Balaenopteridae</taxon>
        <taxon>Balaenoptera</taxon>
    </lineage>
</organism>
<evidence type="ECO:0000313" key="7">
    <source>
        <dbReference type="EMBL" id="KAB0391423.1"/>
    </source>
</evidence>
<evidence type="ECO:0000259" key="3">
    <source>
        <dbReference type="Pfam" id="PF23319"/>
    </source>
</evidence>
<evidence type="ECO:0000259" key="4">
    <source>
        <dbReference type="Pfam" id="PF25203"/>
    </source>
</evidence>
<dbReference type="CDD" id="cd22936">
    <property type="entry name" value="shulin_C20orf194-like"/>
    <property type="match status" value="1"/>
</dbReference>
<dbReference type="PANTHER" id="PTHR33664:SF1">
    <property type="entry name" value="DYNEIN AXONEMAL ASSEMBLY FACTOR 9"/>
    <property type="match status" value="1"/>
</dbReference>
<feature type="domain" description="DAAF9 N-terminal" evidence="2">
    <location>
        <begin position="73"/>
        <end position="264"/>
    </location>
</feature>
<dbReference type="InterPro" id="IPR056498">
    <property type="entry name" value="DAAF9_N"/>
</dbReference>
<feature type="domain" description="DAAF9 CobW C-like" evidence="3">
    <location>
        <begin position="1026"/>
        <end position="1092"/>
    </location>
</feature>
<dbReference type="EMBL" id="SGJD01004607">
    <property type="protein sequence ID" value="KAB0391423.1"/>
    <property type="molecule type" value="Genomic_DNA"/>
</dbReference>
<evidence type="ECO:0000313" key="8">
    <source>
        <dbReference type="Proteomes" id="UP000437017"/>
    </source>
</evidence>
<dbReference type="InterPro" id="IPR057478">
    <property type="entry name" value="DAAF9_2"/>
</dbReference>
<evidence type="ECO:0000259" key="6">
    <source>
        <dbReference type="Pfam" id="PF26246"/>
    </source>
</evidence>
<dbReference type="InterPro" id="IPR058844">
    <property type="entry name" value="PB_DAAF9"/>
</dbReference>
<evidence type="ECO:0000259" key="2">
    <source>
        <dbReference type="Pfam" id="PF23281"/>
    </source>
</evidence>
<feature type="domain" description="DAAF9 pita-bread-like" evidence="4">
    <location>
        <begin position="551"/>
        <end position="599"/>
    </location>
</feature>
<feature type="domain" description="DAAF9 PH" evidence="6">
    <location>
        <begin position="700"/>
        <end position="776"/>
    </location>
</feature>
<dbReference type="AlphaFoldDB" id="A0A643BU06"/>
<dbReference type="InterPro" id="IPR056414">
    <property type="entry name" value="DAAF9_CobW_C"/>
</dbReference>
<dbReference type="InterPro" id="IPR058843">
    <property type="entry name" value="PH_DAAF9"/>
</dbReference>
<protein>
    <submittedName>
        <fullName evidence="7">Uncharacterized protein</fullName>
    </submittedName>
</protein>